<dbReference type="AlphaFoldDB" id="A0A7J7KZU6"/>
<evidence type="ECO:0000256" key="2">
    <source>
        <dbReference type="ARBA" id="ARBA00022448"/>
    </source>
</evidence>
<dbReference type="PANTHER" id="PTHR31651:SF6">
    <property type="entry name" value="PROTEIN PIN-LIKES 1-LIKE"/>
    <property type="match status" value="1"/>
</dbReference>
<evidence type="ECO:0000313" key="5">
    <source>
        <dbReference type="Proteomes" id="UP000541444"/>
    </source>
</evidence>
<protein>
    <submittedName>
        <fullName evidence="4">Uncharacterized protein</fullName>
    </submittedName>
</protein>
<feature type="non-terminal residue" evidence="4">
    <location>
        <position position="58"/>
    </location>
</feature>
<reference evidence="4 5" key="1">
    <citation type="journal article" date="2020" name="IScience">
        <title>Genome Sequencing of the Endangered Kingdonia uniflora (Circaeasteraceae, Ranunculales) Reveals Potential Mechanisms of Evolutionary Specialization.</title>
        <authorList>
            <person name="Sun Y."/>
            <person name="Deng T."/>
            <person name="Zhang A."/>
            <person name="Moore M.J."/>
            <person name="Landis J.B."/>
            <person name="Lin N."/>
            <person name="Zhang H."/>
            <person name="Zhang X."/>
            <person name="Huang J."/>
            <person name="Zhang X."/>
            <person name="Sun H."/>
            <person name="Wang H."/>
        </authorList>
    </citation>
    <scope>NUCLEOTIDE SEQUENCE [LARGE SCALE GENOMIC DNA]</scope>
    <source>
        <strain evidence="4">TB1705</strain>
        <tissue evidence="4">Leaf</tissue>
    </source>
</reference>
<feature type="chain" id="PRO_5029589369" evidence="3">
    <location>
        <begin position="24"/>
        <end position="58"/>
    </location>
</feature>
<keyword evidence="2" id="KW-0813">Transport</keyword>
<evidence type="ECO:0000256" key="3">
    <source>
        <dbReference type="SAM" id="SignalP"/>
    </source>
</evidence>
<dbReference type="InterPro" id="IPR045033">
    <property type="entry name" value="PILS1/3/4/5/7"/>
</dbReference>
<sequence length="58" mass="6292">YWGFVLQVGNLGNLLIIIVPASCEESNSPFGDSTTYSSYELAYASLSMALQLSVLMQV</sequence>
<proteinExistence type="predicted"/>
<keyword evidence="5" id="KW-1185">Reference proteome</keyword>
<organism evidence="4 5">
    <name type="scientific">Kingdonia uniflora</name>
    <dbReference type="NCBI Taxonomy" id="39325"/>
    <lineage>
        <taxon>Eukaryota</taxon>
        <taxon>Viridiplantae</taxon>
        <taxon>Streptophyta</taxon>
        <taxon>Embryophyta</taxon>
        <taxon>Tracheophyta</taxon>
        <taxon>Spermatophyta</taxon>
        <taxon>Magnoliopsida</taxon>
        <taxon>Ranunculales</taxon>
        <taxon>Circaeasteraceae</taxon>
        <taxon>Kingdonia</taxon>
    </lineage>
</organism>
<dbReference type="GO" id="GO:0012505">
    <property type="term" value="C:endomembrane system"/>
    <property type="evidence" value="ECO:0007669"/>
    <property type="project" value="UniProtKB-SubCell"/>
</dbReference>
<dbReference type="GO" id="GO:0080162">
    <property type="term" value="P:endoplasmic reticulum to cytosol auxin transport"/>
    <property type="evidence" value="ECO:0007669"/>
    <property type="project" value="InterPro"/>
</dbReference>
<accession>A0A7J7KZU6</accession>
<comment type="subcellular location">
    <subcellularLocation>
        <location evidence="1">Endomembrane system</location>
    </subcellularLocation>
</comment>
<gene>
    <name evidence="4" type="ORF">GIB67_038945</name>
</gene>
<dbReference type="PANTHER" id="PTHR31651">
    <property type="match status" value="1"/>
</dbReference>
<evidence type="ECO:0000313" key="4">
    <source>
        <dbReference type="EMBL" id="KAF6135873.1"/>
    </source>
</evidence>
<dbReference type="Proteomes" id="UP000541444">
    <property type="component" value="Unassembled WGS sequence"/>
</dbReference>
<dbReference type="EMBL" id="JACGCM010002772">
    <property type="protein sequence ID" value="KAF6135873.1"/>
    <property type="molecule type" value="Genomic_DNA"/>
</dbReference>
<comment type="caution">
    <text evidence="4">The sequence shown here is derived from an EMBL/GenBank/DDBJ whole genome shotgun (WGS) entry which is preliminary data.</text>
</comment>
<evidence type="ECO:0000256" key="1">
    <source>
        <dbReference type="ARBA" id="ARBA00004308"/>
    </source>
</evidence>
<name>A0A7J7KZU6_9MAGN</name>
<keyword evidence="3" id="KW-0732">Signal</keyword>
<feature type="signal peptide" evidence="3">
    <location>
        <begin position="1"/>
        <end position="23"/>
    </location>
</feature>